<dbReference type="Proteomes" id="UP001597296">
    <property type="component" value="Unassembled WGS sequence"/>
</dbReference>
<keyword evidence="3 6" id="KW-1133">Transmembrane helix</keyword>
<protein>
    <submittedName>
        <fullName evidence="8">ATP-binding cassette domain-containing protein</fullName>
    </submittedName>
</protein>
<keyword evidence="8" id="KW-0547">Nucleotide-binding</keyword>
<feature type="transmembrane region" description="Helical" evidence="6">
    <location>
        <begin position="400"/>
        <end position="427"/>
    </location>
</feature>
<keyword evidence="9" id="KW-1185">Reference proteome</keyword>
<evidence type="ECO:0000256" key="6">
    <source>
        <dbReference type="SAM" id="Phobius"/>
    </source>
</evidence>
<comment type="subcellular location">
    <subcellularLocation>
        <location evidence="1">Cell membrane</location>
        <topology evidence="1">Multi-pass membrane protein</topology>
    </subcellularLocation>
</comment>
<feature type="transmembrane region" description="Helical" evidence="6">
    <location>
        <begin position="576"/>
        <end position="599"/>
    </location>
</feature>
<evidence type="ECO:0000256" key="4">
    <source>
        <dbReference type="ARBA" id="ARBA00023136"/>
    </source>
</evidence>
<comment type="caution">
    <text evidence="8">The sequence shown here is derived from an EMBL/GenBank/DDBJ whole genome shotgun (WGS) entry which is preliminary data.</text>
</comment>
<evidence type="ECO:0000256" key="3">
    <source>
        <dbReference type="ARBA" id="ARBA00022989"/>
    </source>
</evidence>
<keyword evidence="4 6" id="KW-0472">Membrane</keyword>
<dbReference type="InterPro" id="IPR036640">
    <property type="entry name" value="ABC1_TM_sf"/>
</dbReference>
<dbReference type="PANTHER" id="PTHR24221">
    <property type="entry name" value="ATP-BINDING CASSETTE SUB-FAMILY B"/>
    <property type="match status" value="1"/>
</dbReference>
<feature type="transmembrane region" description="Helical" evidence="6">
    <location>
        <begin position="218"/>
        <end position="239"/>
    </location>
</feature>
<evidence type="ECO:0000259" key="7">
    <source>
        <dbReference type="PROSITE" id="PS50893"/>
    </source>
</evidence>
<feature type="transmembrane region" description="Helical" evidence="6">
    <location>
        <begin position="605"/>
        <end position="622"/>
    </location>
</feature>
<accession>A0ABW5CI01</accession>
<dbReference type="InterPro" id="IPR003439">
    <property type="entry name" value="ABC_transporter-like_ATP-bd"/>
</dbReference>
<feature type="transmembrane region" description="Helical" evidence="6">
    <location>
        <begin position="44"/>
        <end position="64"/>
    </location>
</feature>
<gene>
    <name evidence="8" type="ORF">ACFSNB_17675</name>
</gene>
<keyword evidence="2 6" id="KW-0812">Transmembrane</keyword>
<proteinExistence type="predicted"/>
<dbReference type="PANTHER" id="PTHR24221:SF654">
    <property type="entry name" value="ATP-BINDING CASSETTE SUB-FAMILY B MEMBER 6"/>
    <property type="match status" value="1"/>
</dbReference>
<dbReference type="SUPFAM" id="SSF90123">
    <property type="entry name" value="ABC transporter transmembrane region"/>
    <property type="match status" value="1"/>
</dbReference>
<dbReference type="GO" id="GO:0005524">
    <property type="term" value="F:ATP binding"/>
    <property type="evidence" value="ECO:0007669"/>
    <property type="project" value="UniProtKB-KW"/>
</dbReference>
<feature type="transmembrane region" description="Helical" evidence="6">
    <location>
        <begin position="517"/>
        <end position="536"/>
    </location>
</feature>
<dbReference type="RefSeq" id="WP_377318990.1">
    <property type="nucleotide sequence ID" value="NZ_JBHUIY010000059.1"/>
</dbReference>
<dbReference type="SUPFAM" id="SSF52540">
    <property type="entry name" value="P-loop containing nucleoside triphosphate hydrolases"/>
    <property type="match status" value="1"/>
</dbReference>
<evidence type="ECO:0000313" key="9">
    <source>
        <dbReference type="Proteomes" id="UP001597296"/>
    </source>
</evidence>
<sequence>MDPAFHGRDGRVELAVASLTRHLLALGLPLSLLGLGDALAAGPAGVGVAAPLFGAGLALALIAALDAARAVIARAVGRVPALIDLLFLPFYPLLLAAIAPALALALALLLGIGVAALPLARRRLAPAWAERAAALIRRDRILRAALVDPVGLEAQGLGPALARALRPAARAAAAAPARLGLRVARADLLRAGLGWAALLALLGLGAPRLADGRLDPVAFAAALLLAGQALRLLGAALTAPPSAPPVAARDGAGRKAAPDEGEGEGGEDLAACLPPLLDALGWQGDRRRLAALLPTGRLDFAALREGLARLGFVLRAERWRDQPLEALPPGGAPALALSPGRPPLLVLPPAVPGEMPRALGPDGAERPDPGRLRLSGPVWRIRPADPAAVPPGWRVRLRPLWLPLLALSLLLGALDLAPVVAVAAALAGAGTALAEVSDAVLLSGLGLAAIAALAARALRGALLVRLGARLDALAAEAAAAPPAPWTGRDGARRRIAAALAWRHDLDRLGASLVDRPGAALAALLALPLPLAALAVAGGGPAVLPALAGLGLLLLAGLVLAPLTLPGRGLRPRLGALAVLPEPLGGLIASAALVAAAAGILAGGGGLARAVAVALLVWIALAAPRRLLAALPALAPAFAALRRLAPLPPLPPPASRPGRPPVPAPIDLDRVDARAVPWAPPVLRDFSLSIAPREVLVVAGPPRAGSSTLLRLIAGRQPAESGAVRHDGLDLAQLAPDEVRARVRLVVAGGHPGFGTVRAALAAADPEAGPAVLRAACEQVGLWDEIAALPRRLDTAMETVTLPPGFGFRLALAAALLEAPPVLLIDLGAERLDPAGERALAAVIGRFRDQSTLVLVSTRPSHWRLADRVLLLERGAVRYLGPPGAIDSVLAAKVT</sequence>
<evidence type="ECO:0000256" key="1">
    <source>
        <dbReference type="ARBA" id="ARBA00004651"/>
    </source>
</evidence>
<dbReference type="Pfam" id="PF00005">
    <property type="entry name" value="ABC_tran"/>
    <property type="match status" value="1"/>
</dbReference>
<feature type="transmembrane region" description="Helical" evidence="6">
    <location>
        <begin position="188"/>
        <end position="206"/>
    </location>
</feature>
<keyword evidence="8" id="KW-0067">ATP-binding</keyword>
<feature type="transmembrane region" description="Helical" evidence="6">
    <location>
        <begin position="542"/>
        <end position="564"/>
    </location>
</feature>
<dbReference type="InterPro" id="IPR039421">
    <property type="entry name" value="Type_1_exporter"/>
</dbReference>
<feature type="region of interest" description="Disordered" evidence="5">
    <location>
        <begin position="242"/>
        <end position="267"/>
    </location>
</feature>
<feature type="domain" description="ABC transporter" evidence="7">
    <location>
        <begin position="665"/>
        <end position="893"/>
    </location>
</feature>
<evidence type="ECO:0000313" key="8">
    <source>
        <dbReference type="EMBL" id="MFD2235633.1"/>
    </source>
</evidence>
<dbReference type="EMBL" id="JBHUIY010000059">
    <property type="protein sequence ID" value="MFD2235633.1"/>
    <property type="molecule type" value="Genomic_DNA"/>
</dbReference>
<dbReference type="InterPro" id="IPR027417">
    <property type="entry name" value="P-loop_NTPase"/>
</dbReference>
<dbReference type="Gene3D" id="3.40.50.300">
    <property type="entry name" value="P-loop containing nucleotide triphosphate hydrolases"/>
    <property type="match status" value="1"/>
</dbReference>
<name>A0ABW5CI01_9PROT</name>
<evidence type="ECO:0000256" key="5">
    <source>
        <dbReference type="SAM" id="MobiDB-lite"/>
    </source>
</evidence>
<feature type="transmembrane region" description="Helical" evidence="6">
    <location>
        <begin position="97"/>
        <end position="120"/>
    </location>
</feature>
<feature type="transmembrane region" description="Helical" evidence="6">
    <location>
        <begin position="71"/>
        <end position="91"/>
    </location>
</feature>
<reference evidence="9" key="1">
    <citation type="journal article" date="2019" name="Int. J. Syst. Evol. Microbiol.">
        <title>The Global Catalogue of Microorganisms (GCM) 10K type strain sequencing project: providing services to taxonomists for standard genome sequencing and annotation.</title>
        <authorList>
            <consortium name="The Broad Institute Genomics Platform"/>
            <consortium name="The Broad Institute Genome Sequencing Center for Infectious Disease"/>
            <person name="Wu L."/>
            <person name="Ma J."/>
        </authorList>
    </citation>
    <scope>NUCLEOTIDE SEQUENCE [LARGE SCALE GENOMIC DNA]</scope>
    <source>
        <strain evidence="9">KCTC 15012</strain>
    </source>
</reference>
<evidence type="ECO:0000256" key="2">
    <source>
        <dbReference type="ARBA" id="ARBA00022692"/>
    </source>
</evidence>
<organism evidence="8 9">
    <name type="scientific">Phaeospirillum tilakii</name>
    <dbReference type="NCBI Taxonomy" id="741673"/>
    <lineage>
        <taxon>Bacteria</taxon>
        <taxon>Pseudomonadati</taxon>
        <taxon>Pseudomonadota</taxon>
        <taxon>Alphaproteobacteria</taxon>
        <taxon>Rhodospirillales</taxon>
        <taxon>Rhodospirillaceae</taxon>
        <taxon>Phaeospirillum</taxon>
    </lineage>
</organism>
<dbReference type="PROSITE" id="PS50893">
    <property type="entry name" value="ABC_TRANSPORTER_2"/>
    <property type="match status" value="1"/>
</dbReference>
<feature type="transmembrane region" description="Helical" evidence="6">
    <location>
        <begin position="439"/>
        <end position="458"/>
    </location>
</feature>